<keyword evidence="5" id="KW-0045">Antibiotic biosynthesis</keyword>
<evidence type="ECO:0000256" key="7">
    <source>
        <dbReference type="ARBA" id="ARBA00023315"/>
    </source>
</evidence>
<dbReference type="Pfam" id="PF22953">
    <property type="entry name" value="SpnB_Rossmann"/>
    <property type="match status" value="1"/>
</dbReference>
<dbReference type="GO" id="GO:0031177">
    <property type="term" value="F:phosphopantetheine binding"/>
    <property type="evidence" value="ECO:0007669"/>
    <property type="project" value="InterPro"/>
</dbReference>
<dbReference type="InterPro" id="IPR042104">
    <property type="entry name" value="PKS_dehydratase_sf"/>
</dbReference>
<dbReference type="SMART" id="SM00822">
    <property type="entry name" value="PKS_KR"/>
    <property type="match status" value="1"/>
</dbReference>
<dbReference type="InterPro" id="IPR049551">
    <property type="entry name" value="PKS_DH_C"/>
</dbReference>
<dbReference type="InterPro" id="IPR049552">
    <property type="entry name" value="PKS_DH_N"/>
</dbReference>
<dbReference type="InterPro" id="IPR055123">
    <property type="entry name" value="SpnB-like_Rossmann"/>
</dbReference>
<evidence type="ECO:0000313" key="13">
    <source>
        <dbReference type="EMBL" id="MCF1597400.1"/>
    </source>
</evidence>
<dbReference type="FunFam" id="3.40.47.10:FF:000019">
    <property type="entry name" value="Polyketide synthase type I"/>
    <property type="match status" value="3"/>
</dbReference>
<dbReference type="InterPro" id="IPR036291">
    <property type="entry name" value="NAD(P)-bd_dom_sf"/>
</dbReference>
<dbReference type="InterPro" id="IPR057326">
    <property type="entry name" value="KR_dom"/>
</dbReference>
<evidence type="ECO:0000256" key="4">
    <source>
        <dbReference type="ARBA" id="ARBA00022679"/>
    </source>
</evidence>
<dbReference type="InterPro" id="IPR016039">
    <property type="entry name" value="Thiolase-like"/>
</dbReference>
<dbReference type="Pfam" id="PF00698">
    <property type="entry name" value="Acyl_transf_1"/>
    <property type="match status" value="3"/>
</dbReference>
<dbReference type="InterPro" id="IPR014030">
    <property type="entry name" value="Ketoacyl_synth_N"/>
</dbReference>
<protein>
    <submittedName>
        <fullName evidence="13">SDR family NAD(P)-dependent oxidoreductase</fullName>
    </submittedName>
</protein>
<dbReference type="GO" id="GO:0033068">
    <property type="term" value="P:macrolide biosynthetic process"/>
    <property type="evidence" value="ECO:0007669"/>
    <property type="project" value="UniProtKB-ARBA"/>
</dbReference>
<feature type="region of interest" description="N-terminal hotdog fold" evidence="8">
    <location>
        <begin position="1929"/>
        <end position="2055"/>
    </location>
</feature>
<dbReference type="Pfam" id="PF14765">
    <property type="entry name" value="PS-DH"/>
    <property type="match status" value="1"/>
</dbReference>
<feature type="domain" description="Carrier" evidence="10">
    <location>
        <begin position="2667"/>
        <end position="2742"/>
    </location>
</feature>
<dbReference type="InterPro" id="IPR016035">
    <property type="entry name" value="Acyl_Trfase/lysoPLipase"/>
</dbReference>
<feature type="region of interest" description="Disordered" evidence="9">
    <location>
        <begin position="2046"/>
        <end position="2071"/>
    </location>
</feature>
<dbReference type="Pfam" id="PF02801">
    <property type="entry name" value="Ketoacyl-synt_C"/>
    <property type="match status" value="3"/>
</dbReference>
<dbReference type="EMBL" id="JAKEIP010000145">
    <property type="protein sequence ID" value="MCF1597400.1"/>
    <property type="molecule type" value="Genomic_DNA"/>
</dbReference>
<feature type="active site" description="Proton acceptor; for dehydratase activity" evidence="8">
    <location>
        <position position="1961"/>
    </location>
</feature>
<feature type="active site" description="Proton donor; for dehydratase activity" evidence="8">
    <location>
        <position position="2130"/>
    </location>
</feature>
<feature type="domain" description="PKS/mFAS DH" evidence="12">
    <location>
        <begin position="1929"/>
        <end position="2209"/>
    </location>
</feature>
<dbReference type="FunFam" id="1.10.1200.10:FF:000007">
    <property type="entry name" value="Probable polyketide synthase pks17"/>
    <property type="match status" value="1"/>
</dbReference>
<organism evidence="13 14">
    <name type="scientific">Streptomyces muensis</name>
    <dbReference type="NCBI Taxonomy" id="1077944"/>
    <lineage>
        <taxon>Bacteria</taxon>
        <taxon>Bacillati</taxon>
        <taxon>Actinomycetota</taxon>
        <taxon>Actinomycetes</taxon>
        <taxon>Kitasatosporales</taxon>
        <taxon>Streptomycetaceae</taxon>
        <taxon>Streptomyces</taxon>
    </lineage>
</organism>
<comment type="pathway">
    <text evidence="1">Antibiotic biosynthesis.</text>
</comment>
<dbReference type="PROSITE" id="PS52004">
    <property type="entry name" value="KS3_2"/>
    <property type="match status" value="3"/>
</dbReference>
<accession>A0A9X1TNQ5</accession>
<dbReference type="Pfam" id="PF16197">
    <property type="entry name" value="KAsynt_C_assoc"/>
    <property type="match status" value="3"/>
</dbReference>
<feature type="compositionally biased region" description="Low complexity" evidence="9">
    <location>
        <begin position="2052"/>
        <end position="2061"/>
    </location>
</feature>
<feature type="region of interest" description="C-terminal hotdog fold" evidence="8">
    <location>
        <begin position="2069"/>
        <end position="2209"/>
    </location>
</feature>
<dbReference type="InterPro" id="IPR018201">
    <property type="entry name" value="Ketoacyl_synth_AS"/>
</dbReference>
<dbReference type="SMART" id="SM00826">
    <property type="entry name" value="PKS_DH"/>
    <property type="match status" value="1"/>
</dbReference>
<dbReference type="Gene3D" id="1.10.1200.10">
    <property type="entry name" value="ACP-like"/>
    <property type="match status" value="2"/>
</dbReference>
<dbReference type="SMART" id="SM00825">
    <property type="entry name" value="PKS_KS"/>
    <property type="match status" value="3"/>
</dbReference>
<dbReference type="GO" id="GO:0004315">
    <property type="term" value="F:3-oxoacyl-[acyl-carrier-protein] synthase activity"/>
    <property type="evidence" value="ECO:0007669"/>
    <property type="project" value="InterPro"/>
</dbReference>
<evidence type="ECO:0000256" key="5">
    <source>
        <dbReference type="ARBA" id="ARBA00023194"/>
    </source>
</evidence>
<evidence type="ECO:0000313" key="14">
    <source>
        <dbReference type="Proteomes" id="UP001139384"/>
    </source>
</evidence>
<evidence type="ECO:0000256" key="2">
    <source>
        <dbReference type="ARBA" id="ARBA00022450"/>
    </source>
</evidence>
<dbReference type="InterPro" id="IPR050091">
    <property type="entry name" value="PKS_NRPS_Biosynth_Enz"/>
</dbReference>
<evidence type="ECO:0000256" key="3">
    <source>
        <dbReference type="ARBA" id="ARBA00022553"/>
    </source>
</evidence>
<dbReference type="InterPro" id="IPR006162">
    <property type="entry name" value="Ppantetheine_attach_site"/>
</dbReference>
<keyword evidence="14" id="KW-1185">Reference proteome</keyword>
<dbReference type="Pfam" id="PF08659">
    <property type="entry name" value="KR"/>
    <property type="match status" value="1"/>
</dbReference>
<dbReference type="InterPro" id="IPR049900">
    <property type="entry name" value="PKS_mFAS_DH"/>
</dbReference>
<dbReference type="SUPFAM" id="SSF51735">
    <property type="entry name" value="NAD(P)-binding Rossmann-fold domains"/>
    <property type="match status" value="2"/>
</dbReference>
<feature type="domain" description="Carrier" evidence="10">
    <location>
        <begin position="931"/>
        <end position="1006"/>
    </location>
</feature>
<dbReference type="GO" id="GO:0006633">
    <property type="term" value="P:fatty acid biosynthetic process"/>
    <property type="evidence" value="ECO:0007669"/>
    <property type="project" value="InterPro"/>
</dbReference>
<evidence type="ECO:0000259" key="12">
    <source>
        <dbReference type="PROSITE" id="PS52019"/>
    </source>
</evidence>
<dbReference type="SMART" id="SM01294">
    <property type="entry name" value="PKS_PP_betabranch"/>
    <property type="match status" value="1"/>
</dbReference>
<keyword evidence="2" id="KW-0596">Phosphopantetheine</keyword>
<dbReference type="PROSITE" id="PS00606">
    <property type="entry name" value="KS3_1"/>
    <property type="match status" value="2"/>
</dbReference>
<dbReference type="SUPFAM" id="SSF55048">
    <property type="entry name" value="Probable ACP-binding domain of malonyl-CoA ACP transacylase"/>
    <property type="match status" value="2"/>
</dbReference>
<keyword evidence="7" id="KW-0012">Acyltransferase</keyword>
<dbReference type="InterPro" id="IPR020806">
    <property type="entry name" value="PKS_PP-bd"/>
</dbReference>
<dbReference type="Gene3D" id="3.40.47.10">
    <property type="match status" value="3"/>
</dbReference>
<feature type="region of interest" description="Disordered" evidence="9">
    <location>
        <begin position="2020"/>
        <end position="2039"/>
    </location>
</feature>
<keyword evidence="3" id="KW-0597">Phosphoprotein</keyword>
<proteinExistence type="predicted"/>
<dbReference type="Pfam" id="PF00109">
    <property type="entry name" value="ketoacyl-synt"/>
    <property type="match status" value="3"/>
</dbReference>
<feature type="domain" description="Ketosynthase family 3 (KS3)" evidence="11">
    <location>
        <begin position="16"/>
        <end position="433"/>
    </location>
</feature>
<evidence type="ECO:0000256" key="9">
    <source>
        <dbReference type="SAM" id="MobiDB-lite"/>
    </source>
</evidence>
<dbReference type="CDD" id="cd00833">
    <property type="entry name" value="PKS"/>
    <property type="match status" value="3"/>
</dbReference>
<dbReference type="InterPro" id="IPR016036">
    <property type="entry name" value="Malonyl_transacylase_ACP-bd"/>
</dbReference>
<dbReference type="PROSITE" id="PS00012">
    <property type="entry name" value="PHOSPHOPANTETHEINE"/>
    <property type="match status" value="2"/>
</dbReference>
<dbReference type="Gene3D" id="3.40.50.720">
    <property type="entry name" value="NAD(P)-binding Rossmann-like Domain"/>
    <property type="match status" value="1"/>
</dbReference>
<gene>
    <name evidence="13" type="ORF">L0P92_28140</name>
</gene>
<feature type="non-terminal residue" evidence="13">
    <location>
        <position position="3437"/>
    </location>
</feature>
<feature type="region of interest" description="Disordered" evidence="9">
    <location>
        <begin position="883"/>
        <end position="917"/>
    </location>
</feature>
<dbReference type="CDD" id="cd08956">
    <property type="entry name" value="KR_3_FAS_SDR_x"/>
    <property type="match status" value="1"/>
</dbReference>
<dbReference type="InterPro" id="IPR036736">
    <property type="entry name" value="ACP-like_sf"/>
</dbReference>
<dbReference type="InterPro" id="IPR001227">
    <property type="entry name" value="Ac_transferase_dom_sf"/>
</dbReference>
<sequence>MSEHGPAAVDGSPERDEPIAVVGLSCRFPGAASTEAFWELLRSGTSAITDVPEGRFDPAVPAAITRGGFLPDVGGFDAAFFAVSPREAAAMDPQQRLVLELAWEALEDAGIVPATLRDSRTAVFVGTLRDDYTTLVHQHGTEALTQHTMTGVNRGLIANRVSHHLGLRGPSMTVDSAQSSSLVAVHLACESLRGGESTAALAAGVNLNLLAEHTVTESLFGALSPDGTTYTFDARANGFVPGEGGGVVVLKTLRQARADGDRIYGVIRGSAVNNDGATTHLTVPGRVAQEQLLRTARERAGLAVEDVQYVELHGTGTPVGDPIEAAALGSALGACAGRPVGDALRVGSVKTNIGHLEGAAGIAGLIKTLLSIHHRELPPSLNFETPNPAINLGELGLDVQTELTAWPDPRRPLVAGVSSFGMGGTNCHVVLAEFPAADVAEPRPAGTVPSVLPWVISGADQGALRAQADRLHTFAAATDPSPVDVGWSLARTRAVLRHRAVVLAPDAPGLLAGTAALAQNSPSPAVVTGSVREGRTAFLFTGQGAQHIGMGQRLYQDFPVYAAAFDEVAAALDPYLDRSVAHTVRTGDGLDETAHTQPALFAVEVALFRLLESLGVRPDHVAGHSVGEVTAAHVAGVLDLADAAALITARARLMQSAVAGGAMIAVQATEDEVAALLADHRGKVAVAAVNSPHSTVISGDAEAAEAVAERLRAQGRKTTRLTVSHAFHSPHMDDVLEEFHDAAARLTYHAPTIPVVSNVTGALADARELTSPGYWVRHIRQTVRFADGIRALEAAGVTTFVEVGPDSVLSALAHDSLRDPDAATAVAVLRRQRPETQSLLTALATAFVHGTDVDWGALYEARGARRVDLPTYAFQRRHHWLDTSRRTGPTTPAPAAEPVTHADPGDTEGERSPRGELGARLAGLSAADRERAVRDLVDAQIRAVLAYPPEEPVAPRTAFGELGFSSLMLTELRSALATATGLRLPTGALFDHPTPAALAEYVTAELLGAEETGPEGAGAAGDEPIAIIGMACRYPGDVTSPEDLWRLLVDEADAVSVFPDNRGWDIDLYDPDPERPGKSAVRHGGFLHDAGEFDAAFFGISPREALAMDPQQRLLLETSWEAVERAGVLPASLHGTRTGVFVGATALEYGPRLQDAPHSVHGHVLTGSTSSVMSGRVAYQLGLLGPAVTVDTACSSSLVALHLAIRSLRSGETNLALAGGATVMSSPGMFVEFSRQRGLAPDGRCKSFAAAADGTGWGEGVGMLLVERLSDARRNGHRVLAVIRGSAVNQDGASNGLTAPSGLAQRAVIRQALADARIRAADVDAVEAHGTGTRLGDPIEAEAIMATYGSGRDAGTPLHLGSLKSNIGHAQAAAGVGGVIKMVQAMRHGVLPRTLHVDEPSPHVDWSAGQVSLLTDTTAWPDTGGRPRRAAVSSFGISGTNAHVVLEHDPAAEPDTEPEPGPSTRIPAPWLLSARDVPALRAQAARLRARIGPADDEAAVGRSLAVTRTAFEERAAVLGDTLAERLTAVEALVAGDTAPNLVTGRAVETGRTAFLFTGQGAQRHGMGRELYAADPVFAATLDEVCAAFAGRLERPLREVMFAAEGDPDAALLHLTAYTQPALFALEVSLFRLLDHHGMTPDFVAGHSIGELAAAHVAGVLTLDDAAALVTARARLMASAVEGGAMIAVQADEEEVRGTLAGHEDAVSIAAVNGPGSVVISGDADTARAVAETWRARGRKTTELKVSHAFHSPHMDGVLDEFRRIAAGLAFQPPAIPLVSTVTGRLTDPAELTSPDYWSGQIRATVRFLDATRELARHGSTVFVELGPDAVLTPLVDRALDAADGSDETGATGEHGTTVALLRAGRPETATLAEGIARAHTAGAPLDGAGLFPGAALLDLPTYPFQREHFWLAPQPAADPRGLGLDTADHPLLATVVELADSHDTVLTSRISPSTHPWLADHAIDGAVLLPATAFLELAVAAGDATSAPHVEDLTLHAPLPLAAGRSTRVQVTVGAADDSGRRSFTVHASPDTDDTAPRRWTRHATGTLARQDAPAPAVTDPAPWPPATAEPEPLTDVYARLAKLGYGYGPAFQGLAAAWRDGEDLYAEIRLPETARDGVAGFALHPALFDAALHPLVLAAAPTDQDDTIRLPFAWSGVTLHATGATELRVRVSPQGTDTFALSLTDTTGTPVADVAALTLRPVARGTTPAPAPAPDSALYEVRWPVLAAAAGETAADWVAAVDDLAAVAPADVVAVRLYDLPAHKDGGHVAAHRALRVIQEFLADARFTDTRLALVTRSAIGVRPGEDVTDLPAAPVWGLVRAAQSEHPDRLVLVDLDDDSGDAELTAALATGEPQIAVRGGELRVPRLAAAASGTNPDQPGLDPDGTVLITGGTGGLGALLARHLVTEHGVRHLLLAGRRGPDAPGASELAAELGDLGAQVRIAAVDVSDRAALAALLDSVPRDRPLTAVVHTAGVLDDVTVPSLTPERLDAVLAPKADAARHLHELTDGLDLRAFVLFSSVSGLLGTAGQANYAAANTSLDALAQHRRAHGLPATSLAWGLWDTAHGMGAGLTDAEVAGWERAGITALTPERGLALFDAALTTDTPVLAPVPLRPATTAADVTHPLLRDLAPRTRRTAATARSTARAASDWARGIAALPADARQEAVLDLVRGRVAAVLGHTGAGAIAPERAFNDIGFDSMAAVELRNQLTRTTGLRLPSTLVFDHPSPGAVAAYLLERVAEQKKPAGTAHTRPRGGTDEPIAIVGMACRFPGGVVSPEGLWRLVADGVDAVSGFPSNRGWDLEGLFDPDPERPGTSYTRHGGFLHDADLFDPEFFGMSPREATAVDPQQRLLLETAWEAFESAGVDPGSLRGSRTGVFTGAMYDDYAARIASSAGEFEGFLLAGNLSSVLSGRIAYTYGLEGPAMTVDTACSSSLVALHLAANALRSGECDLALAGGVTVMAQPTTFVEFSRQRGLSADGRCKAFSASADGTGWSEGAGLLLVERLSDARRNGHTVLAVVRGSAVNQDGASNGLTAPNGPSQERVIREALANARLGAADVDVVEAHGTGTTLGDPIEAQALLNTYGQERPDGDRPLWLGSLKSNIGHAQAAAGVGGIIKIVQAMRHGVLPRTLHVDEPSKHVDWESGALTLLTEQRQWPAEGRPRRAGVSSFGISGTNAHVIIEEAPESALSAASVADSTPDPGTTVPWILTARTPDALREQAERLHAHLGEHPELAPADVAHSLATGRAVMNHGAAVLGNDRAALLDALDALAHGTSSPRVVRGRVKKAGKTAFLFTGQGSQRLGMGRELYATHPVFAQALDEVCAELDARLEHPLKSVLFATEGSAEAALLHETAYTQAALFAIEVALFRLFEHHGVTPQFLLGHSVGEVVAAHVSGVLGLADACVVVAERGRLMQSARSGGAMAAVEAGEG</sequence>
<dbReference type="Gene3D" id="3.40.366.10">
    <property type="entry name" value="Malonyl-Coenzyme A Acyl Carrier Protein, domain 2"/>
    <property type="match status" value="3"/>
</dbReference>
<feature type="domain" description="Ketosynthase family 3 (KS3)" evidence="11">
    <location>
        <begin position="2761"/>
        <end position="3188"/>
    </location>
</feature>
<keyword evidence="4" id="KW-0808">Transferase</keyword>
<evidence type="ECO:0000259" key="10">
    <source>
        <dbReference type="PROSITE" id="PS50075"/>
    </source>
</evidence>
<dbReference type="PANTHER" id="PTHR43775:SF51">
    <property type="entry name" value="INACTIVE PHENOLPHTHIOCEROL SYNTHESIS POLYKETIDE SYNTHASE TYPE I PKS1-RELATED"/>
    <property type="match status" value="1"/>
</dbReference>
<dbReference type="PANTHER" id="PTHR43775">
    <property type="entry name" value="FATTY ACID SYNTHASE"/>
    <property type="match status" value="1"/>
</dbReference>
<keyword evidence="6" id="KW-0511">Multifunctional enzyme</keyword>
<dbReference type="GO" id="GO:0004312">
    <property type="term" value="F:fatty acid synthase activity"/>
    <property type="evidence" value="ECO:0007669"/>
    <property type="project" value="TreeGrafter"/>
</dbReference>
<evidence type="ECO:0000256" key="1">
    <source>
        <dbReference type="ARBA" id="ARBA00004792"/>
    </source>
</evidence>
<dbReference type="PROSITE" id="PS50075">
    <property type="entry name" value="CARRIER"/>
    <property type="match status" value="2"/>
</dbReference>
<dbReference type="InterPro" id="IPR013968">
    <property type="entry name" value="PKS_KR"/>
</dbReference>
<evidence type="ECO:0000256" key="6">
    <source>
        <dbReference type="ARBA" id="ARBA00023268"/>
    </source>
</evidence>
<dbReference type="Proteomes" id="UP001139384">
    <property type="component" value="Unassembled WGS sequence"/>
</dbReference>
<feature type="compositionally biased region" description="Low complexity" evidence="9">
    <location>
        <begin position="887"/>
        <end position="902"/>
    </location>
</feature>
<evidence type="ECO:0000259" key="11">
    <source>
        <dbReference type="PROSITE" id="PS52004"/>
    </source>
</evidence>
<comment type="caution">
    <text evidence="13">The sequence shown here is derived from an EMBL/GenBank/DDBJ whole genome shotgun (WGS) entry which is preliminary data.</text>
</comment>
<dbReference type="InterPro" id="IPR014031">
    <property type="entry name" value="Ketoacyl_synth_C"/>
</dbReference>
<dbReference type="SUPFAM" id="SSF47336">
    <property type="entry name" value="ACP-like"/>
    <property type="match status" value="2"/>
</dbReference>
<dbReference type="SMART" id="SM00827">
    <property type="entry name" value="PKS_AT"/>
    <property type="match status" value="2"/>
</dbReference>
<dbReference type="SMART" id="SM00823">
    <property type="entry name" value="PKS_PP"/>
    <property type="match status" value="2"/>
</dbReference>
<dbReference type="InterPro" id="IPR014043">
    <property type="entry name" value="Acyl_transferase_dom"/>
</dbReference>
<dbReference type="PROSITE" id="PS52019">
    <property type="entry name" value="PKS_MFAS_DH"/>
    <property type="match status" value="1"/>
</dbReference>
<dbReference type="Gene3D" id="3.10.129.110">
    <property type="entry name" value="Polyketide synthase dehydratase"/>
    <property type="match status" value="1"/>
</dbReference>
<dbReference type="SUPFAM" id="SSF52151">
    <property type="entry name" value="FabD/lysophospholipase-like"/>
    <property type="match status" value="3"/>
</dbReference>
<feature type="domain" description="Ketosynthase family 3 (KS3)" evidence="11">
    <location>
        <begin position="1022"/>
        <end position="1448"/>
    </location>
</feature>
<evidence type="ECO:0000256" key="8">
    <source>
        <dbReference type="PROSITE-ProRule" id="PRU01363"/>
    </source>
</evidence>
<reference evidence="13" key="1">
    <citation type="submission" date="2022-01" db="EMBL/GenBank/DDBJ databases">
        <title>Draft Genome Sequences of Seven Type Strains of the Genus Streptomyces.</title>
        <authorList>
            <person name="Aziz S."/>
            <person name="Coretto E."/>
            <person name="Chronakova A."/>
            <person name="Sproer C."/>
            <person name="Huber K."/>
            <person name="Nouioui I."/>
            <person name="Gross H."/>
        </authorList>
    </citation>
    <scope>NUCLEOTIDE SEQUENCE</scope>
    <source>
        <strain evidence="13">DSM 103493</strain>
    </source>
</reference>
<dbReference type="InterPro" id="IPR020807">
    <property type="entry name" value="PKS_DH"/>
</dbReference>
<dbReference type="SUPFAM" id="SSF53901">
    <property type="entry name" value="Thiolase-like"/>
    <property type="match status" value="3"/>
</dbReference>
<dbReference type="InterPro" id="IPR032821">
    <property type="entry name" value="PKS_assoc"/>
</dbReference>
<dbReference type="Gene3D" id="3.30.70.3290">
    <property type="match status" value="2"/>
</dbReference>
<dbReference type="InterPro" id="IPR009081">
    <property type="entry name" value="PP-bd_ACP"/>
</dbReference>
<dbReference type="InterPro" id="IPR020841">
    <property type="entry name" value="PKS_Beta-ketoAc_synthase_dom"/>
</dbReference>
<dbReference type="FunFam" id="3.40.366.10:FF:000002">
    <property type="entry name" value="Probable polyketide synthase 2"/>
    <property type="match status" value="2"/>
</dbReference>
<dbReference type="Pfam" id="PF21089">
    <property type="entry name" value="PKS_DH_N"/>
    <property type="match status" value="1"/>
</dbReference>
<name>A0A9X1TNQ5_STRM4</name>
<dbReference type="Pfam" id="PF00550">
    <property type="entry name" value="PP-binding"/>
    <property type="match status" value="2"/>
</dbReference>